<keyword evidence="1" id="KW-0812">Transmembrane</keyword>
<proteinExistence type="predicted"/>
<keyword evidence="1" id="KW-1133">Transmembrane helix</keyword>
<name>A0A0A9D4B4_ARUDO</name>
<dbReference type="EMBL" id="GBRH01214441">
    <property type="protein sequence ID" value="JAD83454.1"/>
    <property type="molecule type" value="Transcribed_RNA"/>
</dbReference>
<evidence type="ECO:0000256" key="1">
    <source>
        <dbReference type="SAM" id="Phobius"/>
    </source>
</evidence>
<feature type="transmembrane region" description="Helical" evidence="1">
    <location>
        <begin position="63"/>
        <end position="85"/>
    </location>
</feature>
<sequence length="91" mass="10164">MAVSLHCEHLPASTTSSSPIYRLLGTTSPVASALVLPMGTLMLFCFLWFLFRTTNMFKSCITGMVHTIIMIYIINLGIKICYNLPKILTLH</sequence>
<evidence type="ECO:0000313" key="2">
    <source>
        <dbReference type="EMBL" id="JAD83454.1"/>
    </source>
</evidence>
<keyword evidence="1" id="KW-0472">Membrane</keyword>
<reference evidence="2" key="2">
    <citation type="journal article" date="2015" name="Data Brief">
        <title>Shoot transcriptome of the giant reed, Arundo donax.</title>
        <authorList>
            <person name="Barrero R.A."/>
            <person name="Guerrero F.D."/>
            <person name="Moolhuijzen P."/>
            <person name="Goolsby J.A."/>
            <person name="Tidwell J."/>
            <person name="Bellgard S.E."/>
            <person name="Bellgard M.I."/>
        </authorList>
    </citation>
    <scope>NUCLEOTIDE SEQUENCE</scope>
    <source>
        <tissue evidence="2">Shoot tissue taken approximately 20 cm above the soil surface</tissue>
    </source>
</reference>
<reference evidence="2" key="1">
    <citation type="submission" date="2014-09" db="EMBL/GenBank/DDBJ databases">
        <authorList>
            <person name="Magalhaes I.L.F."/>
            <person name="Oliveira U."/>
            <person name="Santos F.R."/>
            <person name="Vidigal T.H.D.A."/>
            <person name="Brescovit A.D."/>
            <person name="Santos A.J."/>
        </authorList>
    </citation>
    <scope>NUCLEOTIDE SEQUENCE</scope>
    <source>
        <tissue evidence="2">Shoot tissue taken approximately 20 cm above the soil surface</tissue>
    </source>
</reference>
<protein>
    <submittedName>
        <fullName evidence="2">Uncharacterized protein</fullName>
    </submittedName>
</protein>
<accession>A0A0A9D4B4</accession>
<organism evidence="2">
    <name type="scientific">Arundo donax</name>
    <name type="common">Giant reed</name>
    <name type="synonym">Donax arundinaceus</name>
    <dbReference type="NCBI Taxonomy" id="35708"/>
    <lineage>
        <taxon>Eukaryota</taxon>
        <taxon>Viridiplantae</taxon>
        <taxon>Streptophyta</taxon>
        <taxon>Embryophyta</taxon>
        <taxon>Tracheophyta</taxon>
        <taxon>Spermatophyta</taxon>
        <taxon>Magnoliopsida</taxon>
        <taxon>Liliopsida</taxon>
        <taxon>Poales</taxon>
        <taxon>Poaceae</taxon>
        <taxon>PACMAD clade</taxon>
        <taxon>Arundinoideae</taxon>
        <taxon>Arundineae</taxon>
        <taxon>Arundo</taxon>
    </lineage>
</organism>
<dbReference type="AlphaFoldDB" id="A0A0A9D4B4"/>
<feature type="transmembrane region" description="Helical" evidence="1">
    <location>
        <begin position="30"/>
        <end position="51"/>
    </location>
</feature>